<reference evidence="1 4" key="1">
    <citation type="submission" date="2013-05" db="EMBL/GenBank/DDBJ databases">
        <title>Genome Sequence of Streptomyces fradiae.</title>
        <authorList>
            <person name="Kirby R."/>
        </authorList>
    </citation>
    <scope>NUCLEOTIDE SEQUENCE [LARGE SCALE GENOMIC DNA]</scope>
    <source>
        <strain evidence="1 4">ATCC 10745</strain>
    </source>
</reference>
<dbReference type="Proteomes" id="UP000731519">
    <property type="component" value="Unassembled WGS sequence"/>
</dbReference>
<dbReference type="EMBL" id="MIFZ01000045">
    <property type="protein sequence ID" value="OSY53917.1"/>
    <property type="molecule type" value="Genomic_DNA"/>
</dbReference>
<name>A0A1Y2P3W2_STRFR</name>
<evidence type="ECO:0000313" key="4">
    <source>
        <dbReference type="Proteomes" id="UP000731519"/>
    </source>
</evidence>
<dbReference type="AlphaFoldDB" id="A0A1Y2P3W2"/>
<gene>
    <name evidence="2" type="ORF">BG846_00402</name>
    <name evidence="1" type="ORF">K701_04530</name>
</gene>
<dbReference type="EMBL" id="ASYR01000005">
    <property type="protein sequence ID" value="KAF0651044.1"/>
    <property type="molecule type" value="Genomic_DNA"/>
</dbReference>
<dbReference type="RefSeq" id="WP_031132889.1">
    <property type="nucleotide sequence ID" value="NZ_ASYR01000005.1"/>
</dbReference>
<comment type="caution">
    <text evidence="2">The sequence shown here is derived from an EMBL/GenBank/DDBJ whole genome shotgun (WGS) entry which is preliminary data.</text>
</comment>
<dbReference type="Proteomes" id="UP000194318">
    <property type="component" value="Unassembled WGS sequence"/>
</dbReference>
<reference evidence="2 3" key="2">
    <citation type="submission" date="2016-09" db="EMBL/GenBank/DDBJ databases">
        <title>Streptomyces fradiae DSM40063, a candidate organism with high potential of specific P450 cytochromes.</title>
        <authorList>
            <person name="Grumaz C."/>
            <person name="Vainshtein Y."/>
            <person name="Kirstahler P."/>
            <person name="Sohn K."/>
        </authorList>
    </citation>
    <scope>NUCLEOTIDE SEQUENCE [LARGE SCALE GENOMIC DNA]</scope>
    <source>
        <strain evidence="2 3">DSM 40063</strain>
    </source>
</reference>
<evidence type="ECO:0000313" key="2">
    <source>
        <dbReference type="EMBL" id="OSY53917.1"/>
    </source>
</evidence>
<evidence type="ECO:0000313" key="1">
    <source>
        <dbReference type="EMBL" id="KAF0651044.1"/>
    </source>
</evidence>
<protein>
    <submittedName>
        <fullName evidence="2">Uncharacterized protein</fullName>
    </submittedName>
</protein>
<sequence length="67" mass="8074">MEHLPESLDRDILEQRIISALMTIREALDCTLHEAIDIFAQRYEELRRDRPDDFTLRREDYGQGFYS</sequence>
<organism evidence="2 3">
    <name type="scientific">Streptomyces fradiae ATCC 10745 = DSM 40063</name>
    <dbReference type="NCBI Taxonomy" id="1319510"/>
    <lineage>
        <taxon>Bacteria</taxon>
        <taxon>Bacillati</taxon>
        <taxon>Actinomycetota</taxon>
        <taxon>Actinomycetes</taxon>
        <taxon>Kitasatosporales</taxon>
        <taxon>Streptomycetaceae</taxon>
        <taxon>Streptomyces</taxon>
    </lineage>
</organism>
<proteinExistence type="predicted"/>
<evidence type="ECO:0000313" key="3">
    <source>
        <dbReference type="Proteomes" id="UP000194318"/>
    </source>
</evidence>
<keyword evidence="4" id="KW-1185">Reference proteome</keyword>
<dbReference type="GeneID" id="91403942"/>
<accession>A0A1Y2P3W2</accession>